<proteinExistence type="predicted"/>
<dbReference type="SUPFAM" id="SSF51735">
    <property type="entry name" value="NAD(P)-binding Rossmann-fold domains"/>
    <property type="match status" value="1"/>
</dbReference>
<dbReference type="Proteomes" id="UP000244925">
    <property type="component" value="Unassembled WGS sequence"/>
</dbReference>
<name>A0A2V1IW99_9BACT</name>
<dbReference type="GeneID" id="93425711"/>
<dbReference type="InterPro" id="IPR036291">
    <property type="entry name" value="NAD(P)-bd_dom_sf"/>
</dbReference>
<dbReference type="PANTHER" id="PTHR43249:SF1">
    <property type="entry name" value="D-GLUCOSIDE 3-DEHYDROGENASE"/>
    <property type="match status" value="1"/>
</dbReference>
<evidence type="ECO:0000313" key="4">
    <source>
        <dbReference type="Proteomes" id="UP000244925"/>
    </source>
</evidence>
<dbReference type="Gene3D" id="3.40.50.720">
    <property type="entry name" value="NAD(P)-binding Rossmann-like Domain"/>
    <property type="match status" value="1"/>
</dbReference>
<keyword evidence="4" id="KW-1185">Reference proteome</keyword>
<gene>
    <name evidence="3" type="ORF">C5O25_09125</name>
</gene>
<dbReference type="Pfam" id="PF02894">
    <property type="entry name" value="GFO_IDH_MocA_C"/>
    <property type="match status" value="1"/>
</dbReference>
<dbReference type="RefSeq" id="WP_107036435.1">
    <property type="nucleotide sequence ID" value="NZ_CAOYOO010000029.1"/>
</dbReference>
<feature type="domain" description="Gfo/Idh/MocA-like oxidoreductase N-terminal" evidence="1">
    <location>
        <begin position="7"/>
        <end position="123"/>
    </location>
</feature>
<dbReference type="Pfam" id="PF01408">
    <property type="entry name" value="GFO_IDH_MocA"/>
    <property type="match status" value="1"/>
</dbReference>
<dbReference type="GO" id="GO:0000166">
    <property type="term" value="F:nucleotide binding"/>
    <property type="evidence" value="ECO:0007669"/>
    <property type="project" value="InterPro"/>
</dbReference>
<dbReference type="AlphaFoldDB" id="A0A2V1IW99"/>
<accession>A0A2V1IW99</accession>
<protein>
    <submittedName>
        <fullName evidence="3">Gfo/Idh/MocA family oxidoreductase</fullName>
    </submittedName>
</protein>
<organism evidence="3 4">
    <name type="scientific">Paramuribaculum intestinale</name>
    <dbReference type="NCBI Taxonomy" id="2094151"/>
    <lineage>
        <taxon>Bacteria</taxon>
        <taxon>Pseudomonadati</taxon>
        <taxon>Bacteroidota</taxon>
        <taxon>Bacteroidia</taxon>
        <taxon>Bacteroidales</taxon>
        <taxon>Muribaculaceae</taxon>
        <taxon>Paramuribaculum</taxon>
    </lineage>
</organism>
<evidence type="ECO:0000259" key="2">
    <source>
        <dbReference type="Pfam" id="PF02894"/>
    </source>
</evidence>
<evidence type="ECO:0000259" key="1">
    <source>
        <dbReference type="Pfam" id="PF01408"/>
    </source>
</evidence>
<dbReference type="Gene3D" id="3.30.360.10">
    <property type="entry name" value="Dihydrodipicolinate Reductase, domain 2"/>
    <property type="match status" value="1"/>
</dbReference>
<evidence type="ECO:0000313" key="3">
    <source>
        <dbReference type="EMBL" id="PWB06794.1"/>
    </source>
</evidence>
<feature type="domain" description="Gfo/Idh/MocA-like oxidoreductase C-terminal" evidence="2">
    <location>
        <begin position="161"/>
        <end position="225"/>
    </location>
</feature>
<dbReference type="PANTHER" id="PTHR43249">
    <property type="entry name" value="UDP-N-ACETYL-2-AMINO-2-DEOXY-D-GLUCURONATE OXIDASE"/>
    <property type="match status" value="1"/>
</dbReference>
<comment type="caution">
    <text evidence="3">The sequence shown here is derived from an EMBL/GenBank/DDBJ whole genome shotgun (WGS) entry which is preliminary data.</text>
</comment>
<dbReference type="InterPro" id="IPR004104">
    <property type="entry name" value="Gfo/Idh/MocA-like_OxRdtase_C"/>
</dbReference>
<sequence length="320" mass="34669">MEKNQKRFAIIGVGGYIAPRHLAAVSSVGGRVVSACDVSDSVGIIDSYFPDAEFTTDSNVFFDGLKGGRADYLTVCTPNYLHCGHSVAGLEAGMDVICEKPVVTGVAEHRRLSEAARACGRSVSPILQMRLHPEAVRIREKTASGTPGACHDVELVYVAPRGRWYAASWKGDAGKSGGVLTNIGIHFIDLLHWMFGRRTGMRLHRSEADCISGVMELERARVCFFLSVNPSHLPAGHSGACRRLSVDGDLFDFSTGFADLHDRSYGEIMAGRGFSLDDTLEAVATVEAARSLAVSPLVGEYHPMLRHLMESRKSDIYPAV</sequence>
<reference evidence="4" key="1">
    <citation type="submission" date="2018-02" db="EMBL/GenBank/DDBJ databases">
        <authorList>
            <person name="Clavel T."/>
            <person name="Strowig T."/>
        </authorList>
    </citation>
    <scope>NUCLEOTIDE SEQUENCE [LARGE SCALE GENOMIC DNA]</scope>
    <source>
        <strain evidence="4">DSM 100764</strain>
    </source>
</reference>
<dbReference type="InterPro" id="IPR052515">
    <property type="entry name" value="Gfo/Idh/MocA_Oxidoreductase"/>
</dbReference>
<dbReference type="InterPro" id="IPR000683">
    <property type="entry name" value="Gfo/Idh/MocA-like_OxRdtase_N"/>
</dbReference>
<dbReference type="EMBL" id="PUBV01000019">
    <property type="protein sequence ID" value="PWB06794.1"/>
    <property type="molecule type" value="Genomic_DNA"/>
</dbReference>